<feature type="compositionally biased region" description="Polar residues" evidence="2">
    <location>
        <begin position="8"/>
        <end position="23"/>
    </location>
</feature>
<evidence type="ECO:0000313" key="5">
    <source>
        <dbReference type="Proteomes" id="UP000245790"/>
    </source>
</evidence>
<feature type="compositionally biased region" description="Basic and acidic residues" evidence="2">
    <location>
        <begin position="24"/>
        <end position="38"/>
    </location>
</feature>
<accession>A0A316FYK7</accession>
<keyword evidence="5" id="KW-1185">Reference proteome</keyword>
<feature type="coiled-coil region" evidence="1">
    <location>
        <begin position="149"/>
        <end position="207"/>
    </location>
</feature>
<dbReference type="InterPro" id="IPR007470">
    <property type="entry name" value="HemX"/>
</dbReference>
<feature type="transmembrane region" description="Helical" evidence="3">
    <location>
        <begin position="116"/>
        <end position="139"/>
    </location>
</feature>
<evidence type="ECO:0000256" key="3">
    <source>
        <dbReference type="SAM" id="Phobius"/>
    </source>
</evidence>
<dbReference type="RefSeq" id="WP_109762779.1">
    <property type="nucleotide sequence ID" value="NZ_QGGU01000004.1"/>
</dbReference>
<dbReference type="PANTHER" id="PTHR38043:SF1">
    <property type="entry name" value="PROTEIN HEMX"/>
    <property type="match status" value="1"/>
</dbReference>
<dbReference type="OrthoDB" id="5739852at2"/>
<comment type="caution">
    <text evidence="4">The sequence shown here is derived from an EMBL/GenBank/DDBJ whole genome shotgun (WGS) entry which is preliminary data.</text>
</comment>
<keyword evidence="1" id="KW-0175">Coiled coil</keyword>
<feature type="region of interest" description="Disordered" evidence="2">
    <location>
        <begin position="1"/>
        <end position="107"/>
    </location>
</feature>
<sequence length="458" mass="51945">MTKDSSSDNKPTSSPEPENNKTAPSKDKSAPEKQDKTSAKAPSETSASEKSEKNKSSAKSTAKKQMSNAEPDKDLNTSAEHKNKTTKTEEANQPKATDFPERPADNHTIEKARKPISIGLVLCLLLALSAVILSGWIGYSQWNNQQQQAQQLSQQNSDIDDQKQRLARLQNNISQQSQATQQTNQSLEQLKAQSNLLRQQLAVTQDKLRIISSQGKQEWLLEQAHYYLTLAQEKLLFENNRSTAMALLAQADDTLKQTSDLNLTHIRQAISDDLTYLDGLTDNNNTDLLLQLASLQKQIPQLAPVAYQLPENQNFEPEQHKAWFDRLMQTLDQFGEDAFKYRTHDEKVQPLLTEQQLTILQSALQLTLSHAQTAVLENNQPYYVSRLQSAQETIQQYFQLNQQGTAIVSQLQQLSQQTLGQKIDYSLQSLPLLMEEKEQRRLKWYSEQQQDLQQGDQP</sequence>
<keyword evidence="3" id="KW-0472">Membrane</keyword>
<organism evidence="4 5">
    <name type="scientific">Pleionea mediterranea</name>
    <dbReference type="NCBI Taxonomy" id="523701"/>
    <lineage>
        <taxon>Bacteria</taxon>
        <taxon>Pseudomonadati</taxon>
        <taxon>Pseudomonadota</taxon>
        <taxon>Gammaproteobacteria</taxon>
        <taxon>Oceanospirillales</taxon>
        <taxon>Pleioneaceae</taxon>
        <taxon>Pleionea</taxon>
    </lineage>
</organism>
<feature type="compositionally biased region" description="Basic and acidic residues" evidence="2">
    <location>
        <begin position="70"/>
        <end position="107"/>
    </location>
</feature>
<protein>
    <submittedName>
        <fullName evidence="4">Uncharacterized protein HemX</fullName>
    </submittedName>
</protein>
<keyword evidence="3" id="KW-0812">Transmembrane</keyword>
<dbReference type="Proteomes" id="UP000245790">
    <property type="component" value="Unassembled WGS sequence"/>
</dbReference>
<keyword evidence="3" id="KW-1133">Transmembrane helix</keyword>
<dbReference type="PANTHER" id="PTHR38043">
    <property type="entry name" value="PROTEIN HEMX"/>
    <property type="match status" value="1"/>
</dbReference>
<dbReference type="Pfam" id="PF04375">
    <property type="entry name" value="HemX"/>
    <property type="match status" value="1"/>
</dbReference>
<gene>
    <name evidence="4" type="ORF">C8D97_1044</name>
</gene>
<evidence type="ECO:0000313" key="4">
    <source>
        <dbReference type="EMBL" id="PWK52786.1"/>
    </source>
</evidence>
<dbReference type="AlphaFoldDB" id="A0A316FYK7"/>
<evidence type="ECO:0000256" key="2">
    <source>
        <dbReference type="SAM" id="MobiDB-lite"/>
    </source>
</evidence>
<proteinExistence type="predicted"/>
<evidence type="ECO:0000256" key="1">
    <source>
        <dbReference type="SAM" id="Coils"/>
    </source>
</evidence>
<dbReference type="EMBL" id="QGGU01000004">
    <property type="protein sequence ID" value="PWK52786.1"/>
    <property type="molecule type" value="Genomic_DNA"/>
</dbReference>
<name>A0A316FYK7_9GAMM</name>
<reference evidence="4 5" key="1">
    <citation type="submission" date="2018-05" db="EMBL/GenBank/DDBJ databases">
        <title>Genomic Encyclopedia of Type Strains, Phase IV (KMG-IV): sequencing the most valuable type-strain genomes for metagenomic binning, comparative biology and taxonomic classification.</title>
        <authorList>
            <person name="Goeker M."/>
        </authorList>
    </citation>
    <scope>NUCLEOTIDE SEQUENCE [LARGE SCALE GENOMIC DNA]</scope>
    <source>
        <strain evidence="4 5">DSM 25350</strain>
    </source>
</reference>